<evidence type="ECO:0000256" key="3">
    <source>
        <dbReference type="ARBA" id="ARBA00023125"/>
    </source>
</evidence>
<evidence type="ECO:0000313" key="7">
    <source>
        <dbReference type="EMBL" id="PVZ67613.1"/>
    </source>
</evidence>
<dbReference type="AlphaFoldDB" id="A0A2V1GSB4"/>
<accession>A0A2V1GSB4</accession>
<keyword evidence="2 4" id="KW-0694">RNA-binding</keyword>
<dbReference type="GO" id="GO:0043023">
    <property type="term" value="F:ribosomal large subunit binding"/>
    <property type="evidence" value="ECO:0007669"/>
    <property type="project" value="InterPro"/>
</dbReference>
<dbReference type="CDD" id="cd00165">
    <property type="entry name" value="S4"/>
    <property type="match status" value="1"/>
</dbReference>
<dbReference type="SMART" id="SM00363">
    <property type="entry name" value="S4"/>
    <property type="match status" value="1"/>
</dbReference>
<dbReference type="InterPro" id="IPR002942">
    <property type="entry name" value="S4_RNA-bd"/>
</dbReference>
<proteinExistence type="inferred from homology"/>
<dbReference type="GO" id="GO:0003677">
    <property type="term" value="F:DNA binding"/>
    <property type="evidence" value="ECO:0007669"/>
    <property type="project" value="UniProtKB-KW"/>
</dbReference>
<gene>
    <name evidence="7" type="ORF">DC094_14330</name>
</gene>
<dbReference type="OrthoDB" id="9797176at2"/>
<dbReference type="SUPFAM" id="SSF55174">
    <property type="entry name" value="Alpha-L RNA-binding motif"/>
    <property type="match status" value="1"/>
</dbReference>
<comment type="caution">
    <text evidence="7">The sequence shown here is derived from an EMBL/GenBank/DDBJ whole genome shotgun (WGS) entry which is preliminary data.</text>
</comment>
<keyword evidence="8" id="KW-1185">Reference proteome</keyword>
<organism evidence="7 8">
    <name type="scientific">Pelagibaculum spongiae</name>
    <dbReference type="NCBI Taxonomy" id="2080658"/>
    <lineage>
        <taxon>Bacteria</taxon>
        <taxon>Pseudomonadati</taxon>
        <taxon>Pseudomonadota</taxon>
        <taxon>Gammaproteobacteria</taxon>
        <taxon>Oceanospirillales</taxon>
        <taxon>Pelagibaculum</taxon>
    </lineage>
</organism>
<keyword evidence="3 4" id="KW-0238">DNA-binding</keyword>
<feature type="region of interest" description="Disordered" evidence="5">
    <location>
        <begin position="101"/>
        <end position="125"/>
    </location>
</feature>
<dbReference type="GO" id="GO:0034605">
    <property type="term" value="P:cellular response to heat"/>
    <property type="evidence" value="ECO:0007669"/>
    <property type="project" value="InterPro"/>
</dbReference>
<dbReference type="RefSeq" id="WP_116687809.1">
    <property type="nucleotide sequence ID" value="NZ_CAWNYD010000006.1"/>
</dbReference>
<dbReference type="InterPro" id="IPR025708">
    <property type="entry name" value="HSP15"/>
</dbReference>
<evidence type="ECO:0000256" key="4">
    <source>
        <dbReference type="PIRNR" id="PIRNR016821"/>
    </source>
</evidence>
<reference evidence="7 8" key="1">
    <citation type="submission" date="2018-04" db="EMBL/GenBank/DDBJ databases">
        <title>Thalassorhabdus spongiae gen. nov., sp. nov., isolated from a marine sponge in South-West Iceland.</title>
        <authorList>
            <person name="Knobloch S."/>
            <person name="Daussin A."/>
            <person name="Johannsson R."/>
            <person name="Marteinsson V.T."/>
        </authorList>
    </citation>
    <scope>NUCLEOTIDE SEQUENCE [LARGE SCALE GENOMIC DNA]</scope>
    <source>
        <strain evidence="7 8">Hp12</strain>
    </source>
</reference>
<protein>
    <recommendedName>
        <fullName evidence="4">Heat shock protein 15</fullName>
    </recommendedName>
</protein>
<evidence type="ECO:0000256" key="5">
    <source>
        <dbReference type="SAM" id="MobiDB-lite"/>
    </source>
</evidence>
<comment type="similarity">
    <text evidence="1 4">Belongs to the HSP15 family.</text>
</comment>
<dbReference type="Gene3D" id="3.10.290.10">
    <property type="entry name" value="RNA-binding S4 domain"/>
    <property type="match status" value="1"/>
</dbReference>
<name>A0A2V1GSB4_9GAMM</name>
<dbReference type="PROSITE" id="PS50889">
    <property type="entry name" value="S4"/>
    <property type="match status" value="1"/>
</dbReference>
<sequence>MEQQKVRLDKWLWAARFYKTRGLARDAIEGGKVHYNGARVKASRHIELNAEVQLVQGFDRKTVHIMKIHDRRGPAPEAQKLYQETAKSIEVRETKAQERKLVNMHQQHERPTKRDRRQLDRFKNS</sequence>
<dbReference type="InterPro" id="IPR036986">
    <property type="entry name" value="S4_RNA-bd_sf"/>
</dbReference>
<dbReference type="Proteomes" id="UP000244906">
    <property type="component" value="Unassembled WGS sequence"/>
</dbReference>
<dbReference type="GO" id="GO:0003727">
    <property type="term" value="F:single-stranded RNA binding"/>
    <property type="evidence" value="ECO:0007669"/>
    <property type="project" value="InterPro"/>
</dbReference>
<evidence type="ECO:0000256" key="2">
    <source>
        <dbReference type="ARBA" id="ARBA00022884"/>
    </source>
</evidence>
<evidence type="ECO:0000259" key="6">
    <source>
        <dbReference type="SMART" id="SM00363"/>
    </source>
</evidence>
<dbReference type="Pfam" id="PF01479">
    <property type="entry name" value="S4"/>
    <property type="match status" value="1"/>
</dbReference>
<evidence type="ECO:0000256" key="1">
    <source>
        <dbReference type="ARBA" id="ARBA00008396"/>
    </source>
</evidence>
<dbReference type="EMBL" id="QDDL01000006">
    <property type="protein sequence ID" value="PVZ67613.1"/>
    <property type="molecule type" value="Genomic_DNA"/>
</dbReference>
<feature type="domain" description="RNA-binding S4" evidence="6">
    <location>
        <begin position="6"/>
        <end position="63"/>
    </location>
</feature>
<evidence type="ECO:0000313" key="8">
    <source>
        <dbReference type="Proteomes" id="UP000244906"/>
    </source>
</evidence>
<dbReference type="PIRSF" id="PIRSF016821">
    <property type="entry name" value="HSP15"/>
    <property type="match status" value="1"/>
</dbReference>